<dbReference type="KEGG" id="nfu:107396118"/>
<gene>
    <name evidence="6" type="ORF">G4P62_018310</name>
</gene>
<evidence type="ECO:0000256" key="3">
    <source>
        <dbReference type="ARBA" id="ARBA00022989"/>
    </source>
</evidence>
<dbReference type="GO" id="GO:0015179">
    <property type="term" value="F:L-amino acid transmembrane transporter activity"/>
    <property type="evidence" value="ECO:0007669"/>
    <property type="project" value="TreeGrafter"/>
</dbReference>
<dbReference type="PIRSF" id="PIRSF006060">
    <property type="entry name" value="AA_transporter"/>
    <property type="match status" value="1"/>
</dbReference>
<reference evidence="6" key="1">
    <citation type="submission" date="2020-03" db="EMBL/GenBank/DDBJ databases">
        <title>Intra-Species Differences in Population Size shape Life History and Genome Evolution.</title>
        <authorList>
            <person name="Willemsen D."/>
            <person name="Cui R."/>
            <person name="Valenzano D.R."/>
        </authorList>
    </citation>
    <scope>NUCLEOTIDE SEQUENCE</scope>
    <source>
        <strain evidence="6">GRZ</strain>
        <tissue evidence="6">Whole</tissue>
    </source>
</reference>
<dbReference type="GO" id="GO:0016020">
    <property type="term" value="C:membrane"/>
    <property type="evidence" value="ECO:0007669"/>
    <property type="project" value="UniProtKB-SubCell"/>
</dbReference>
<comment type="subcellular location">
    <subcellularLocation>
        <location evidence="1">Membrane</location>
        <topology evidence="1">Multi-pass membrane protein</topology>
    </subcellularLocation>
</comment>
<feature type="transmembrane region" description="Helical" evidence="5">
    <location>
        <begin position="81"/>
        <end position="101"/>
    </location>
</feature>
<dbReference type="EMBL" id="JAAVVJ010000012">
    <property type="protein sequence ID" value="KAF7211546.1"/>
    <property type="molecule type" value="Genomic_DNA"/>
</dbReference>
<feature type="transmembrane region" description="Helical" evidence="5">
    <location>
        <begin position="414"/>
        <end position="436"/>
    </location>
</feature>
<keyword evidence="3 5" id="KW-1133">Transmembrane helix</keyword>
<proteinExistence type="predicted"/>
<feature type="transmembrane region" description="Helical" evidence="5">
    <location>
        <begin position="162"/>
        <end position="184"/>
    </location>
</feature>
<evidence type="ECO:0000256" key="2">
    <source>
        <dbReference type="ARBA" id="ARBA00022692"/>
    </source>
</evidence>
<feature type="transmembrane region" description="Helical" evidence="5">
    <location>
        <begin position="355"/>
        <end position="374"/>
    </location>
</feature>
<keyword evidence="4 5" id="KW-0472">Membrane</keyword>
<feature type="transmembrane region" description="Helical" evidence="5">
    <location>
        <begin position="442"/>
        <end position="463"/>
    </location>
</feature>
<evidence type="ECO:0000256" key="4">
    <source>
        <dbReference type="ARBA" id="ARBA00023136"/>
    </source>
</evidence>
<organism evidence="6 7">
    <name type="scientific">Nothobranchius furzeri</name>
    <name type="common">Turquoise killifish</name>
    <dbReference type="NCBI Taxonomy" id="105023"/>
    <lineage>
        <taxon>Eukaryota</taxon>
        <taxon>Metazoa</taxon>
        <taxon>Chordata</taxon>
        <taxon>Craniata</taxon>
        <taxon>Vertebrata</taxon>
        <taxon>Euteleostomi</taxon>
        <taxon>Actinopterygii</taxon>
        <taxon>Neopterygii</taxon>
        <taxon>Teleostei</taxon>
        <taxon>Neoteleostei</taxon>
        <taxon>Acanthomorphata</taxon>
        <taxon>Ovalentaria</taxon>
        <taxon>Atherinomorphae</taxon>
        <taxon>Cyprinodontiformes</taxon>
        <taxon>Nothobranchiidae</taxon>
        <taxon>Nothobranchius</taxon>
    </lineage>
</organism>
<dbReference type="Gene3D" id="1.20.1740.10">
    <property type="entry name" value="Amino acid/polyamine transporter I"/>
    <property type="match status" value="2"/>
</dbReference>
<dbReference type="InterPro" id="IPR002293">
    <property type="entry name" value="AA/rel_permease1"/>
</dbReference>
<evidence type="ECO:0000313" key="7">
    <source>
        <dbReference type="Proteomes" id="UP000822369"/>
    </source>
</evidence>
<dbReference type="Pfam" id="PF13520">
    <property type="entry name" value="AA_permease_2"/>
    <property type="match status" value="2"/>
</dbReference>
<evidence type="ECO:0000256" key="5">
    <source>
        <dbReference type="SAM" id="Phobius"/>
    </source>
</evidence>
<dbReference type="InterPro" id="IPR050598">
    <property type="entry name" value="AminoAcid_Transporter"/>
</dbReference>
<feature type="transmembrane region" description="Helical" evidence="5">
    <location>
        <begin position="380"/>
        <end position="402"/>
    </location>
</feature>
<dbReference type="FunFam" id="1.20.1740.10:FF:000103">
    <property type="entry name" value="Uncharacterized protein"/>
    <property type="match status" value="1"/>
</dbReference>
<feature type="transmembrane region" description="Helical" evidence="5">
    <location>
        <begin position="137"/>
        <end position="156"/>
    </location>
</feature>
<feature type="transmembrane region" description="Helical" evidence="5">
    <location>
        <begin position="261"/>
        <end position="283"/>
    </location>
</feature>
<sequence length="490" mass="53132">MDTKQQKLNLKREVGLMGAVSLLAGTMMGAGIFMSPQTVISAIGSCGGSLVVWASCALQIIMVSLCFAELGTVIPESGGEYIYVLRTSGPVVAFILAFSSIMFLRPFNNAACALGFGQYAVALFHSDCHPSALEVKCAAAAAIIVLTYVNCLSVRASMSLQVVFLVGKVVALMLIIMGGLVMLFRGHTGSFEDAFENTNVDISSISVALYQGLWAYTDWNALNNVTEELKSPEGLWSYEGWNNLNCVTEELKRPEVNLPRALVIAISLVTATYLLVNVSYLAVMTPKEMMTSSAVAVTWGNKVLGSWGWIMSVAAALSAFGSLNGTFFSGGRVCFVAAREGHMPDILSMAHVHRLTPSPALIFTTLISLVVLIPGDFQSIVNFFSFTAWIFYGITLSGLIYLKIKKPDLPRPYSVPIILPILVLIVATFLVLAPIIDKPQIEYLYVTLFILSGAVVYVPFIHYKLCPGLLSKLTVFLQLFLEVAPVEKNQ</sequence>
<protein>
    <submittedName>
        <fullName evidence="6">Transcript variant X1</fullName>
    </submittedName>
</protein>
<dbReference type="AlphaFoldDB" id="A0A9D2XZU1"/>
<dbReference type="PANTHER" id="PTHR11785">
    <property type="entry name" value="AMINO ACID TRANSPORTER"/>
    <property type="match status" value="1"/>
</dbReference>
<evidence type="ECO:0000313" key="6">
    <source>
        <dbReference type="EMBL" id="KAF7211546.1"/>
    </source>
</evidence>
<comment type="caution">
    <text evidence="6">The sequence shown here is derived from an EMBL/GenBank/DDBJ whole genome shotgun (WGS) entry which is preliminary data.</text>
</comment>
<dbReference type="Proteomes" id="UP000822369">
    <property type="component" value="Chromosome 12"/>
</dbReference>
<name>A0A9D2XZU1_NOTFU</name>
<dbReference type="PANTHER" id="PTHR11785:SF340">
    <property type="entry name" value="AROMATIC-PREFERRING AMINO ACID TRANSPORTER"/>
    <property type="match status" value="1"/>
</dbReference>
<accession>A0A9D2XZU1</accession>
<evidence type="ECO:0000256" key="1">
    <source>
        <dbReference type="ARBA" id="ARBA00004141"/>
    </source>
</evidence>
<feature type="transmembrane region" description="Helical" evidence="5">
    <location>
        <begin position="309"/>
        <end position="335"/>
    </location>
</feature>
<keyword evidence="2 5" id="KW-0812">Transmembrane</keyword>